<feature type="transmembrane region" description="Helical" evidence="12">
    <location>
        <begin position="116"/>
        <end position="134"/>
    </location>
</feature>
<dbReference type="EMBL" id="MLJW01000170">
    <property type="protein sequence ID" value="OIQ95254.1"/>
    <property type="molecule type" value="Genomic_DNA"/>
</dbReference>
<comment type="pathway">
    <text evidence="11">Porphyrin-containing compound metabolism.</text>
</comment>
<sequence>MNSTNKSYQLLKALVLLGAVLALCVVALGAYVRLTDAGLGCPDWPGCYGELTVPQSVVALQNAQSAYPNSIIVTGKAWREMTHRYFAGTLGLIVLAIFILGWRAKYYVKSSPWTSTFLLLLIALQAMLGMWTVTMLLKPVIVSAHLLGGMATLGMLTWLAHRHWGHSSDSIIKSSTHKLALRFALVILFMQIILGGWTSTNYAALACTDFPTCHGVWWPAMDFKDAFHLVRDLGQSASGGALSLASITAIQWTHRLGALVTFLYLGFLAISILKYWQLKRLAVLLLLTVCTQVGLGIANLLLHLPLVLAVAHNFTAGLLVIILVVLNSKITKVRR</sequence>
<evidence type="ECO:0000256" key="5">
    <source>
        <dbReference type="ARBA" id="ARBA00022989"/>
    </source>
</evidence>
<keyword evidence="4" id="KW-0479">Metal-binding</keyword>
<comment type="caution">
    <text evidence="13">The sequence shown here is derived from an EMBL/GenBank/DDBJ whole genome shotgun (WGS) entry which is preliminary data.</text>
</comment>
<evidence type="ECO:0000256" key="3">
    <source>
        <dbReference type="ARBA" id="ARBA00022692"/>
    </source>
</evidence>
<evidence type="ECO:0000256" key="1">
    <source>
        <dbReference type="ARBA" id="ARBA00004141"/>
    </source>
</evidence>
<dbReference type="GO" id="GO:0046872">
    <property type="term" value="F:metal ion binding"/>
    <property type="evidence" value="ECO:0007669"/>
    <property type="project" value="UniProtKB-KW"/>
</dbReference>
<keyword evidence="8" id="KW-0350">Heme biosynthesis</keyword>
<dbReference type="GO" id="GO:0016491">
    <property type="term" value="F:oxidoreductase activity"/>
    <property type="evidence" value="ECO:0007669"/>
    <property type="project" value="UniProtKB-KW"/>
</dbReference>
<evidence type="ECO:0000256" key="2">
    <source>
        <dbReference type="ARBA" id="ARBA00022475"/>
    </source>
</evidence>
<evidence type="ECO:0000256" key="11">
    <source>
        <dbReference type="ARBA" id="ARBA00023444"/>
    </source>
</evidence>
<dbReference type="InterPro" id="IPR010916">
    <property type="entry name" value="TonB_box_CS"/>
</dbReference>
<feature type="transmembrane region" description="Helical" evidence="12">
    <location>
        <begin position="85"/>
        <end position="104"/>
    </location>
</feature>
<keyword evidence="6" id="KW-0560">Oxidoreductase</keyword>
<evidence type="ECO:0000256" key="8">
    <source>
        <dbReference type="ARBA" id="ARBA00023133"/>
    </source>
</evidence>
<dbReference type="PANTHER" id="PTHR35457">
    <property type="entry name" value="HEME A SYNTHASE"/>
    <property type="match status" value="1"/>
</dbReference>
<evidence type="ECO:0000256" key="7">
    <source>
        <dbReference type="ARBA" id="ARBA00023004"/>
    </source>
</evidence>
<keyword evidence="10" id="KW-1015">Disulfide bond</keyword>
<evidence type="ECO:0000313" key="13">
    <source>
        <dbReference type="EMBL" id="OIQ95254.1"/>
    </source>
</evidence>
<comment type="subcellular location">
    <subcellularLocation>
        <location evidence="1">Membrane</location>
        <topology evidence="1">Multi-pass membrane protein</topology>
    </subcellularLocation>
</comment>
<keyword evidence="9 12" id="KW-0472">Membrane</keyword>
<dbReference type="InterPro" id="IPR050450">
    <property type="entry name" value="COX15/CtaA_HemeA_synthase"/>
</dbReference>
<evidence type="ECO:0000256" key="9">
    <source>
        <dbReference type="ARBA" id="ARBA00023136"/>
    </source>
</evidence>
<reference evidence="13" key="1">
    <citation type="submission" date="2016-10" db="EMBL/GenBank/DDBJ databases">
        <title>Sequence of Gallionella enrichment culture.</title>
        <authorList>
            <person name="Poehlein A."/>
            <person name="Muehling M."/>
            <person name="Daniel R."/>
        </authorList>
    </citation>
    <scope>NUCLEOTIDE SEQUENCE</scope>
</reference>
<evidence type="ECO:0000256" key="6">
    <source>
        <dbReference type="ARBA" id="ARBA00023002"/>
    </source>
</evidence>
<feature type="transmembrane region" description="Helical" evidence="12">
    <location>
        <begin position="308"/>
        <end position="326"/>
    </location>
</feature>
<feature type="transmembrane region" description="Helical" evidence="12">
    <location>
        <begin position="283"/>
        <end position="302"/>
    </location>
</feature>
<keyword evidence="2" id="KW-1003">Cell membrane</keyword>
<organism evidence="13">
    <name type="scientific">mine drainage metagenome</name>
    <dbReference type="NCBI Taxonomy" id="410659"/>
    <lineage>
        <taxon>unclassified sequences</taxon>
        <taxon>metagenomes</taxon>
        <taxon>ecological metagenomes</taxon>
    </lineage>
</organism>
<protein>
    <submittedName>
        <fullName evidence="13">Heme A synthase</fullName>
    </submittedName>
</protein>
<dbReference type="AlphaFoldDB" id="A0A1J5RGN0"/>
<dbReference type="PANTHER" id="PTHR35457:SF1">
    <property type="entry name" value="HEME A SYNTHASE"/>
    <property type="match status" value="1"/>
</dbReference>
<evidence type="ECO:0000256" key="12">
    <source>
        <dbReference type="SAM" id="Phobius"/>
    </source>
</evidence>
<keyword evidence="7" id="KW-0408">Iron</keyword>
<gene>
    <name evidence="13" type="primary">ctaA_3</name>
    <name evidence="13" type="ORF">GALL_227320</name>
</gene>
<feature type="transmembrane region" description="Helical" evidence="12">
    <location>
        <begin position="140"/>
        <end position="159"/>
    </location>
</feature>
<feature type="transmembrane region" description="Helical" evidence="12">
    <location>
        <begin position="179"/>
        <end position="197"/>
    </location>
</feature>
<feature type="transmembrane region" description="Helical" evidence="12">
    <location>
        <begin position="256"/>
        <end position="276"/>
    </location>
</feature>
<name>A0A1J5RGN0_9ZZZZ</name>
<proteinExistence type="predicted"/>
<dbReference type="PROSITE" id="PS00430">
    <property type="entry name" value="TONB_DEPENDENT_REC_1"/>
    <property type="match status" value="1"/>
</dbReference>
<dbReference type="Pfam" id="PF02628">
    <property type="entry name" value="COX15-CtaA"/>
    <property type="match status" value="1"/>
</dbReference>
<dbReference type="GO" id="GO:0006784">
    <property type="term" value="P:heme A biosynthetic process"/>
    <property type="evidence" value="ECO:0007669"/>
    <property type="project" value="InterPro"/>
</dbReference>
<keyword evidence="5 12" id="KW-1133">Transmembrane helix</keyword>
<accession>A0A1J5RGN0</accession>
<evidence type="ECO:0000256" key="4">
    <source>
        <dbReference type="ARBA" id="ARBA00022723"/>
    </source>
</evidence>
<evidence type="ECO:0000256" key="10">
    <source>
        <dbReference type="ARBA" id="ARBA00023157"/>
    </source>
</evidence>
<keyword evidence="3 12" id="KW-0812">Transmembrane</keyword>
<dbReference type="GO" id="GO:0016020">
    <property type="term" value="C:membrane"/>
    <property type="evidence" value="ECO:0007669"/>
    <property type="project" value="UniProtKB-SubCell"/>
</dbReference>
<dbReference type="InterPro" id="IPR003780">
    <property type="entry name" value="COX15/CtaA_fam"/>
</dbReference>